<dbReference type="EMBL" id="JBDFRB010000007">
    <property type="protein sequence ID" value="MEN2744779.1"/>
    <property type="molecule type" value="Genomic_DNA"/>
</dbReference>
<proteinExistence type="predicted"/>
<reference evidence="1 2" key="1">
    <citation type="submission" date="2024-05" db="EMBL/GenBank/DDBJ databases">
        <title>Sinomonas sp. nov., isolated from a waste landfill.</title>
        <authorList>
            <person name="Zhao Y."/>
        </authorList>
    </citation>
    <scope>NUCLEOTIDE SEQUENCE [LARGE SCALE GENOMIC DNA]</scope>
    <source>
        <strain evidence="1 2">CCTCC AB2014300</strain>
    </source>
</reference>
<evidence type="ECO:0000313" key="1">
    <source>
        <dbReference type="EMBL" id="MEN2744779.1"/>
    </source>
</evidence>
<sequence length="334" mass="36988">MSTEGFCRLCWRTSVGARPHGKGPSVLEANRHGQQLFIVDLFRQKRPPRPAMAEGKRRRNRYPVAHEQLTLFDIPRTAVLPDTVPPPPDPDFAATLDRAVRDHARAHGWSKTRTNATRQGLRLLAGLQDTPGAAIKASEMESLDRTAFNRLPIIDVLASAGLFVDDRTPSIASWFERKIACLPGPMSDEVRVWFDVLLHGSATPPRSRPRAEVTVRNRIRYAVPVLSIWSGTGRASLREITREDIRQVLPAQGSERSLTGQALKSLFRTLKARKLVFADPTTRIRTGRPEARFPLPIDDATFGSALESADPARALIAALVGFHALTNAQIRGLL</sequence>
<organism evidence="1 2">
    <name type="scientific">Sinomonas halotolerans</name>
    <dbReference type="NCBI Taxonomy" id="1644133"/>
    <lineage>
        <taxon>Bacteria</taxon>
        <taxon>Bacillati</taxon>
        <taxon>Actinomycetota</taxon>
        <taxon>Actinomycetes</taxon>
        <taxon>Micrococcales</taxon>
        <taxon>Micrococcaceae</taxon>
        <taxon>Sinomonas</taxon>
    </lineage>
</organism>
<dbReference type="RefSeq" id="WP_345885052.1">
    <property type="nucleotide sequence ID" value="NZ_JBDFRB010000007.1"/>
</dbReference>
<dbReference type="Proteomes" id="UP001422074">
    <property type="component" value="Unassembled WGS sequence"/>
</dbReference>
<keyword evidence="2" id="KW-1185">Reference proteome</keyword>
<protein>
    <recommendedName>
        <fullName evidence="3">Core-binding (CB) domain-containing protein</fullName>
    </recommendedName>
</protein>
<evidence type="ECO:0000313" key="2">
    <source>
        <dbReference type="Proteomes" id="UP001422074"/>
    </source>
</evidence>
<comment type="caution">
    <text evidence="1">The sequence shown here is derived from an EMBL/GenBank/DDBJ whole genome shotgun (WGS) entry which is preliminary data.</text>
</comment>
<name>A0ABU9X008_9MICC</name>
<evidence type="ECO:0008006" key="3">
    <source>
        <dbReference type="Google" id="ProtNLM"/>
    </source>
</evidence>
<gene>
    <name evidence="1" type="ORF">ABCQ75_09535</name>
</gene>
<accession>A0ABU9X008</accession>